<evidence type="ECO:0000313" key="2">
    <source>
        <dbReference type="Proteomes" id="UP000325641"/>
    </source>
</evidence>
<protein>
    <submittedName>
        <fullName evidence="1">Uncharacterized protein</fullName>
    </submittedName>
</protein>
<dbReference type="KEGG" id="bbet:F8237_01840"/>
<name>A0A5P6NZK4_9BRAD</name>
<organism evidence="1 2">
    <name type="scientific">Bradyrhizobium betae</name>
    <dbReference type="NCBI Taxonomy" id="244734"/>
    <lineage>
        <taxon>Bacteria</taxon>
        <taxon>Pseudomonadati</taxon>
        <taxon>Pseudomonadota</taxon>
        <taxon>Alphaproteobacteria</taxon>
        <taxon>Hyphomicrobiales</taxon>
        <taxon>Nitrobacteraceae</taxon>
        <taxon>Bradyrhizobium</taxon>
    </lineage>
</organism>
<accession>A0A5P6NZK4</accession>
<dbReference type="OrthoDB" id="8226609at2"/>
<dbReference type="RefSeq" id="WP_151642134.1">
    <property type="nucleotide sequence ID" value="NZ_CP044543.1"/>
</dbReference>
<proteinExistence type="predicted"/>
<dbReference type="AlphaFoldDB" id="A0A5P6NZK4"/>
<evidence type="ECO:0000313" key="1">
    <source>
        <dbReference type="EMBL" id="QFI71224.1"/>
    </source>
</evidence>
<reference evidence="2" key="1">
    <citation type="submission" date="2019-10" db="EMBL/GenBank/DDBJ databases">
        <title>Complete Genome Sequence of Bradyrhizobium betae type strain PL7HG1T.</title>
        <authorList>
            <person name="Bromfield E.S.P."/>
            <person name="Cloutier S."/>
        </authorList>
    </citation>
    <scope>NUCLEOTIDE SEQUENCE [LARGE SCALE GENOMIC DNA]</scope>
    <source>
        <strain evidence="2">PL7HG1</strain>
    </source>
</reference>
<dbReference type="Proteomes" id="UP000325641">
    <property type="component" value="Chromosome"/>
</dbReference>
<sequence>MHSVALRNPQEERAAQHLAAGFALTPEERAKRGLPMTASLQEEAASLGGLDTGASSFRANARKFCQRKVIRERVAGIQYQGAMLASTSVASLLVEAEEARDLAMKLKEPSAANQCIQTKAKLAGVWRDKVEATGKDGVPLAGAAVSVAGPTIIMTGNPGA</sequence>
<dbReference type="EMBL" id="CP044543">
    <property type="protein sequence ID" value="QFI71224.1"/>
    <property type="molecule type" value="Genomic_DNA"/>
</dbReference>
<gene>
    <name evidence="1" type="ORF">F8237_01840</name>
</gene>